<dbReference type="EMBL" id="CP157743">
    <property type="protein sequence ID" value="XBS21470.1"/>
    <property type="molecule type" value="Genomic_DNA"/>
</dbReference>
<reference evidence="1 2" key="1">
    <citation type="journal article" date="2024" name="Microbiology">
        <title>Methylomarinum rosea sp. nov., a novel halophilic methanotrophic bacterium from the hypersaline Lake Elton.</title>
        <authorList>
            <person name="Suleimanov R.Z."/>
            <person name="Oshkin I.Y."/>
            <person name="Danilova O.V."/>
            <person name="Suzina N.E."/>
            <person name="Dedysh S.N."/>
        </authorList>
    </citation>
    <scope>NUCLEOTIDE SEQUENCE [LARGE SCALE GENOMIC DNA]</scope>
    <source>
        <strain evidence="1 2">Ch1-1</strain>
    </source>
</reference>
<dbReference type="KEGG" id="mech:Q9L42_004920"/>
<name>A0AAU7NWY6_9GAMM</name>
<keyword evidence="2" id="KW-1185">Reference proteome</keyword>
<dbReference type="RefSeq" id="WP_305909542.1">
    <property type="nucleotide sequence ID" value="NZ_CP157743.1"/>
</dbReference>
<evidence type="ECO:0000313" key="1">
    <source>
        <dbReference type="EMBL" id="XBS21470.1"/>
    </source>
</evidence>
<proteinExistence type="predicted"/>
<protein>
    <recommendedName>
        <fullName evidence="3">Lipoprotein</fullName>
    </recommendedName>
</protein>
<dbReference type="AlphaFoldDB" id="A0AAU7NWY6"/>
<evidence type="ECO:0008006" key="3">
    <source>
        <dbReference type="Google" id="ProtNLM"/>
    </source>
</evidence>
<gene>
    <name evidence="1" type="ORF">Q9L42_004920</name>
</gene>
<sequence>MTLFPNKPLSVTIAALSLILLNACSSSGDVKGRDFEVSSVVKNDIDLVSETHQQIVLASLRELAVKLYKRNPAEWKKEGHRSLQDAVDALASEPFPLIEGKTSIDCIRLAFDEVYQGDRVRAFVVGLETMVLNSYDGHREFYLHNMLEAQKLYDSARNLELASWLLRSKHNSEGELFLLSSGDAEEVNLSFERLFGKMINAQDMLAQIMADRTHRQIKNVIQALATAFIPI</sequence>
<organism evidence="1 2">
    <name type="scientific">Methylomarinum roseum</name>
    <dbReference type="NCBI Taxonomy" id="3067653"/>
    <lineage>
        <taxon>Bacteria</taxon>
        <taxon>Pseudomonadati</taxon>
        <taxon>Pseudomonadota</taxon>
        <taxon>Gammaproteobacteria</taxon>
        <taxon>Methylococcales</taxon>
        <taxon>Methylococcaceae</taxon>
        <taxon>Methylomarinum</taxon>
    </lineage>
</organism>
<accession>A0AAU7NWY6</accession>
<dbReference type="Proteomes" id="UP001225378">
    <property type="component" value="Chromosome"/>
</dbReference>
<evidence type="ECO:0000313" key="2">
    <source>
        <dbReference type="Proteomes" id="UP001225378"/>
    </source>
</evidence>